<evidence type="ECO:0000313" key="3">
    <source>
        <dbReference type="Proteomes" id="UP000837801"/>
    </source>
</evidence>
<accession>A0A9P0QWL8</accession>
<feature type="region of interest" description="Disordered" evidence="1">
    <location>
        <begin position="424"/>
        <end position="451"/>
    </location>
</feature>
<protein>
    <submittedName>
        <fullName evidence="2">Uncharacterized protein</fullName>
    </submittedName>
</protein>
<dbReference type="EMBL" id="CAKXYY010000037">
    <property type="protein sequence ID" value="CAH2355877.1"/>
    <property type="molecule type" value="Genomic_DNA"/>
</dbReference>
<sequence length="1082" mass="123273">MPSDDSDFDDVGIGGISGNGGDFDFEPDSTLNETHTYIANMLGLSDQLPSLNHVFYTVASLCDPFTQPEENEHSILSLDCISDLVIAISYSNLKYSNTNRGDLATDEAIKNPELQSLKFDLSLAYFTILQAILAGLNCDDELHLRYVNNDEENFISNLTQWTPNFITEDYELKICYRMACVLLMCIYKLFKPPVEKDEDDNLVSKSYNLSTNPYLHYFIKVWKCQTNVILLGLEIDRRLEKMNLEQPESSGKEYVTPFIVHATLKGSSAIRYVVTWILNQNPSVQESESEDIKDSITGGVETEKAEEVGSLPDINKNGFSDSEYDIKCESLLNFIHPLARKKVNGGALSIDMRFVVIALLIVNSGFSMRSKALYVISKADWDEERYQNQNKPIAELGDILIDLEYEDRFDEDIRYIFDWEGEWEDEDEEDEGEGEEEEVDKDGREGEQAESIKIKTVNEKTIEEKEDKIKSQVSNEQNGSEPNGYVVDDSKKEISKAASEEHSERFFQLKELLKKGDLDADELQNWLEEDAKVNQTLSQENNLGNGGIPRISTAVRSEETIEYDDLGRDWRDHARGENTKFREWFLETLKTYDNLSAKEKEDPDDFFSSWKEFEQCLEFLLLSGIESNEEGDVEAERKIGQSVLNTIAKAIKDEESSKENNTNTITPDKIYNYWSSLATESEIAKTQDNNKLIIPIFGITKFELLLHNNGKLTSCMLDEMLMCKGYRRVLIWFITHNVNLSPPLINYVFELLVGLRGGESEKLKPYKFSREGPKIVLSEIEVSMLLHEFISTSGLYLLATKDGVETFYGYKIVLSDSIARKYSTLMCLLIDSLINVGVIDLSAPQKDGDVYDYTYNLQFFLITWISKLPEARTLFFKIKQARGLAGEVEGETANSGAVTDTPPYTIDQLNSFVKFIEPLSMQEINDHLTSNSEHFKLLKDYSSNLEVHIKWLLCQNDRDREFVKEVIGPKSSLTSMQEDFQFFLENFNTLCKIDFLAEFLFRKVEKNIQTGSIFTPLEVEVAEGITRSNNGAVTTIGEENEDSEFNGHFLDGIGQFSESNEKGEEPSGKKKKNKKKKKGKKK</sequence>
<keyword evidence="3" id="KW-1185">Reference proteome</keyword>
<feature type="region of interest" description="Disordered" evidence="1">
    <location>
        <begin position="1041"/>
        <end position="1082"/>
    </location>
</feature>
<feature type="region of interest" description="Disordered" evidence="1">
    <location>
        <begin position="463"/>
        <end position="487"/>
    </location>
</feature>
<feature type="compositionally biased region" description="Basic and acidic residues" evidence="1">
    <location>
        <begin position="1059"/>
        <end position="1068"/>
    </location>
</feature>
<dbReference type="AlphaFoldDB" id="A0A9P0QWL8"/>
<feature type="compositionally biased region" description="Acidic residues" evidence="1">
    <location>
        <begin position="424"/>
        <end position="440"/>
    </location>
</feature>
<proteinExistence type="predicted"/>
<dbReference type="Proteomes" id="UP000837801">
    <property type="component" value="Unassembled WGS sequence"/>
</dbReference>
<evidence type="ECO:0000313" key="2">
    <source>
        <dbReference type="EMBL" id="CAH2355877.1"/>
    </source>
</evidence>
<dbReference type="OrthoDB" id="3980110at2759"/>
<name>A0A9P0QWL8_9ASCO</name>
<comment type="caution">
    <text evidence="2">The sequence shown here is derived from an EMBL/GenBank/DDBJ whole genome shotgun (WGS) entry which is preliminary data.</text>
</comment>
<feature type="compositionally biased region" description="Basic residues" evidence="1">
    <location>
        <begin position="1069"/>
        <end position="1082"/>
    </location>
</feature>
<feature type="compositionally biased region" description="Basic and acidic residues" evidence="1">
    <location>
        <begin position="441"/>
        <end position="451"/>
    </location>
</feature>
<organism evidence="2 3">
    <name type="scientific">[Candida] railenensis</name>
    <dbReference type="NCBI Taxonomy" id="45579"/>
    <lineage>
        <taxon>Eukaryota</taxon>
        <taxon>Fungi</taxon>
        <taxon>Dikarya</taxon>
        <taxon>Ascomycota</taxon>
        <taxon>Saccharomycotina</taxon>
        <taxon>Pichiomycetes</taxon>
        <taxon>Debaryomycetaceae</taxon>
        <taxon>Kurtzmaniella</taxon>
    </lineage>
</organism>
<reference evidence="2" key="1">
    <citation type="submission" date="2022-03" db="EMBL/GenBank/DDBJ databases">
        <authorList>
            <person name="Legras J.-L."/>
            <person name="Devillers H."/>
            <person name="Grondin C."/>
        </authorList>
    </citation>
    <scope>NUCLEOTIDE SEQUENCE</scope>
    <source>
        <strain evidence="2">CLIB 1423</strain>
    </source>
</reference>
<gene>
    <name evidence="2" type="ORF">CLIB1423_37S00188</name>
</gene>
<feature type="compositionally biased region" description="Polar residues" evidence="1">
    <location>
        <begin position="471"/>
        <end position="481"/>
    </location>
</feature>
<evidence type="ECO:0000256" key="1">
    <source>
        <dbReference type="SAM" id="MobiDB-lite"/>
    </source>
</evidence>